<reference evidence="2" key="1">
    <citation type="submission" date="2023-03" db="EMBL/GenBank/DDBJ databases">
        <title>Massive genome expansion in bonnet fungi (Mycena s.s.) driven by repeated elements and novel gene families across ecological guilds.</title>
        <authorList>
            <consortium name="Lawrence Berkeley National Laboratory"/>
            <person name="Harder C.B."/>
            <person name="Miyauchi S."/>
            <person name="Viragh M."/>
            <person name="Kuo A."/>
            <person name="Thoen E."/>
            <person name="Andreopoulos B."/>
            <person name="Lu D."/>
            <person name="Skrede I."/>
            <person name="Drula E."/>
            <person name="Henrissat B."/>
            <person name="Morin E."/>
            <person name="Kohler A."/>
            <person name="Barry K."/>
            <person name="LaButti K."/>
            <person name="Morin E."/>
            <person name="Salamov A."/>
            <person name="Lipzen A."/>
            <person name="Mereny Z."/>
            <person name="Hegedus B."/>
            <person name="Baldrian P."/>
            <person name="Stursova M."/>
            <person name="Weitz H."/>
            <person name="Taylor A."/>
            <person name="Grigoriev I.V."/>
            <person name="Nagy L.G."/>
            <person name="Martin F."/>
            <person name="Kauserud H."/>
        </authorList>
    </citation>
    <scope>NUCLEOTIDE SEQUENCE</scope>
    <source>
        <strain evidence="2">CBHHK200</strain>
    </source>
</reference>
<evidence type="ECO:0000313" key="3">
    <source>
        <dbReference type="Proteomes" id="UP001218188"/>
    </source>
</evidence>
<name>A0AAD6RWT4_9AGAR</name>
<proteinExistence type="predicted"/>
<protein>
    <submittedName>
        <fullName evidence="2">Uncharacterized protein</fullName>
    </submittedName>
</protein>
<evidence type="ECO:0000313" key="2">
    <source>
        <dbReference type="EMBL" id="KAJ7015941.1"/>
    </source>
</evidence>
<feature type="region of interest" description="Disordered" evidence="1">
    <location>
        <begin position="165"/>
        <end position="185"/>
    </location>
</feature>
<gene>
    <name evidence="2" type="ORF">C8F04DRAFT_1168517</name>
</gene>
<dbReference type="Proteomes" id="UP001218188">
    <property type="component" value="Unassembled WGS sequence"/>
</dbReference>
<feature type="non-terminal residue" evidence="2">
    <location>
        <position position="196"/>
    </location>
</feature>
<dbReference type="EMBL" id="JARJCM010000700">
    <property type="protein sequence ID" value="KAJ7015941.1"/>
    <property type="molecule type" value="Genomic_DNA"/>
</dbReference>
<sequence length="196" mass="21809">PPGIPVFSAPKLCGFNWALVQLLILQSLVYIIAEIELQAHSVHSSQKCTTSQHPKLQSSRIVLGGRSIKRTLSSYRCMLSGSFRSKSPGILNTSFDTAIRCISYNTSGDLHIRPHDQHIDLGKSVKCASLPVDSVNPRGSVIEALLTFHRRETRRRRSPWLVAAHRAPPRPSSARFGSGGERMRSQHVRSVHIVRM</sequence>
<comment type="caution">
    <text evidence="2">The sequence shown here is derived from an EMBL/GenBank/DDBJ whole genome shotgun (WGS) entry which is preliminary data.</text>
</comment>
<organism evidence="2 3">
    <name type="scientific">Mycena alexandri</name>
    <dbReference type="NCBI Taxonomy" id="1745969"/>
    <lineage>
        <taxon>Eukaryota</taxon>
        <taxon>Fungi</taxon>
        <taxon>Dikarya</taxon>
        <taxon>Basidiomycota</taxon>
        <taxon>Agaricomycotina</taxon>
        <taxon>Agaricomycetes</taxon>
        <taxon>Agaricomycetidae</taxon>
        <taxon>Agaricales</taxon>
        <taxon>Marasmiineae</taxon>
        <taxon>Mycenaceae</taxon>
        <taxon>Mycena</taxon>
    </lineage>
</organism>
<accession>A0AAD6RWT4</accession>
<evidence type="ECO:0000256" key="1">
    <source>
        <dbReference type="SAM" id="MobiDB-lite"/>
    </source>
</evidence>
<keyword evidence="3" id="KW-1185">Reference proteome</keyword>
<dbReference type="AlphaFoldDB" id="A0AAD6RWT4"/>